<keyword evidence="3" id="KW-0813">Transport</keyword>
<keyword evidence="6 8" id="KW-1133">Transmembrane helix</keyword>
<evidence type="ECO:0000313" key="10">
    <source>
        <dbReference type="Proteomes" id="UP001445472"/>
    </source>
</evidence>
<feature type="transmembrane region" description="Helical" evidence="8">
    <location>
        <begin position="314"/>
        <end position="332"/>
    </location>
</feature>
<feature type="transmembrane region" description="Helical" evidence="8">
    <location>
        <begin position="339"/>
        <end position="360"/>
    </location>
</feature>
<evidence type="ECO:0000256" key="1">
    <source>
        <dbReference type="ARBA" id="ARBA00004651"/>
    </source>
</evidence>
<feature type="transmembrane region" description="Helical" evidence="8">
    <location>
        <begin position="44"/>
        <end position="63"/>
    </location>
</feature>
<dbReference type="PANTHER" id="PTHR30472:SF24">
    <property type="entry name" value="FERRIC ENTEROBACTIN TRANSPORT SYSTEM PERMEASE PROTEIN FEPG"/>
    <property type="match status" value="1"/>
</dbReference>
<name>A0ABV1V2F2_9ACTN</name>
<dbReference type="InterPro" id="IPR000522">
    <property type="entry name" value="ABC_transptr_permease_BtuC"/>
</dbReference>
<dbReference type="SUPFAM" id="SSF81345">
    <property type="entry name" value="ABC transporter involved in vitamin B12 uptake, BtuC"/>
    <property type="match status" value="1"/>
</dbReference>
<feature type="transmembrane region" description="Helical" evidence="8">
    <location>
        <begin position="99"/>
        <end position="117"/>
    </location>
</feature>
<evidence type="ECO:0000256" key="5">
    <source>
        <dbReference type="ARBA" id="ARBA00022692"/>
    </source>
</evidence>
<dbReference type="RefSeq" id="WP_351978004.1">
    <property type="nucleotide sequence ID" value="NZ_JBEPBX010000027.1"/>
</dbReference>
<feature type="transmembrane region" description="Helical" evidence="8">
    <location>
        <begin position="225"/>
        <end position="247"/>
    </location>
</feature>
<comment type="similarity">
    <text evidence="2">Belongs to the binding-protein-dependent transport system permease family. FecCD subfamily.</text>
</comment>
<proteinExistence type="inferred from homology"/>
<evidence type="ECO:0000256" key="6">
    <source>
        <dbReference type="ARBA" id="ARBA00022989"/>
    </source>
</evidence>
<evidence type="ECO:0000256" key="2">
    <source>
        <dbReference type="ARBA" id="ARBA00007935"/>
    </source>
</evidence>
<dbReference type="EMBL" id="JBEPBX010000027">
    <property type="protein sequence ID" value="MER6616706.1"/>
    <property type="molecule type" value="Genomic_DNA"/>
</dbReference>
<keyword evidence="5 8" id="KW-0812">Transmembrane</keyword>
<dbReference type="PANTHER" id="PTHR30472">
    <property type="entry name" value="FERRIC ENTEROBACTIN TRANSPORT SYSTEM PERMEASE PROTEIN"/>
    <property type="match status" value="1"/>
</dbReference>
<sequence>MKAVRQSKPPTTEAAPAVAQPRVVTGRVLRTRSGGISLRLQGRALAVSALMAAVLTVVMGVTLTTGDFELSLGEVLDALFGSGSGAADFIVNTLRMPRLVTALCVGAALAVSGAILQSLTGNSLGSPDIIGFTNGSATGALVVIVVLHGSMTQIALGALVGGLATAAVVYLLMLGGGLQGFRLVVIGIGVSALLLAVNSYLITRASWQEALEAQAWLLGSLGNRLWVHANAIGLAVAVLLPLALLLARRLSMVEMGETTATALGVNVGRTRAALLVVSVALAAFATAVTGPIWFVALAAPQLARRLAGTSGPALLSSALMGAALLALSDLVVQRVFAPALLPVGTATGTIGGLYLIWLLVTESRKSRA</sequence>
<keyword evidence="7 8" id="KW-0472">Membrane</keyword>
<dbReference type="Gene3D" id="1.10.3470.10">
    <property type="entry name" value="ABC transporter involved in vitamin B12 uptake, BtuC"/>
    <property type="match status" value="1"/>
</dbReference>
<organism evidence="9 10">
    <name type="scientific">Streptomyces xantholiticus</name>
    <dbReference type="NCBI Taxonomy" id="68285"/>
    <lineage>
        <taxon>Bacteria</taxon>
        <taxon>Bacillati</taxon>
        <taxon>Actinomycetota</taxon>
        <taxon>Actinomycetes</taxon>
        <taxon>Kitasatosporales</taxon>
        <taxon>Streptomycetaceae</taxon>
        <taxon>Streptomyces</taxon>
    </lineage>
</organism>
<comment type="subcellular location">
    <subcellularLocation>
        <location evidence="1">Cell membrane</location>
        <topology evidence="1">Multi-pass membrane protein</topology>
    </subcellularLocation>
</comment>
<accession>A0ABV1V2F2</accession>
<dbReference type="CDD" id="cd06550">
    <property type="entry name" value="TM_ABC_iron-siderophores_like"/>
    <property type="match status" value="1"/>
</dbReference>
<evidence type="ECO:0000256" key="4">
    <source>
        <dbReference type="ARBA" id="ARBA00022475"/>
    </source>
</evidence>
<evidence type="ECO:0000256" key="3">
    <source>
        <dbReference type="ARBA" id="ARBA00022448"/>
    </source>
</evidence>
<feature type="transmembrane region" description="Helical" evidence="8">
    <location>
        <begin position="272"/>
        <end position="294"/>
    </location>
</feature>
<feature type="transmembrane region" description="Helical" evidence="8">
    <location>
        <begin position="154"/>
        <end position="174"/>
    </location>
</feature>
<feature type="transmembrane region" description="Helical" evidence="8">
    <location>
        <begin position="181"/>
        <end position="202"/>
    </location>
</feature>
<evidence type="ECO:0000256" key="8">
    <source>
        <dbReference type="SAM" id="Phobius"/>
    </source>
</evidence>
<comment type="caution">
    <text evidence="9">The sequence shown here is derived from an EMBL/GenBank/DDBJ whole genome shotgun (WGS) entry which is preliminary data.</text>
</comment>
<evidence type="ECO:0000256" key="7">
    <source>
        <dbReference type="ARBA" id="ARBA00023136"/>
    </source>
</evidence>
<reference evidence="9 10" key="1">
    <citation type="submission" date="2024-06" db="EMBL/GenBank/DDBJ databases">
        <title>The Natural Products Discovery Center: Release of the First 8490 Sequenced Strains for Exploring Actinobacteria Biosynthetic Diversity.</title>
        <authorList>
            <person name="Kalkreuter E."/>
            <person name="Kautsar S.A."/>
            <person name="Yang D."/>
            <person name="Bader C.D."/>
            <person name="Teijaro C.N."/>
            <person name="Fluegel L."/>
            <person name="Davis C.M."/>
            <person name="Simpson J.R."/>
            <person name="Lauterbach L."/>
            <person name="Steele A.D."/>
            <person name="Gui C."/>
            <person name="Meng S."/>
            <person name="Li G."/>
            <person name="Viehrig K."/>
            <person name="Ye F."/>
            <person name="Su P."/>
            <person name="Kiefer A.F."/>
            <person name="Nichols A."/>
            <person name="Cepeda A.J."/>
            <person name="Yan W."/>
            <person name="Fan B."/>
            <person name="Jiang Y."/>
            <person name="Adhikari A."/>
            <person name="Zheng C.-J."/>
            <person name="Schuster L."/>
            <person name="Cowan T.M."/>
            <person name="Smanski M.J."/>
            <person name="Chevrette M.G."/>
            <person name="De Carvalho L.P.S."/>
            <person name="Shen B."/>
        </authorList>
    </citation>
    <scope>NUCLEOTIDE SEQUENCE [LARGE SCALE GENOMIC DNA]</scope>
    <source>
        <strain evidence="9 10">NPDC000837</strain>
    </source>
</reference>
<protein>
    <submittedName>
        <fullName evidence="9">Iron chelate uptake ABC transporter family permease subunit</fullName>
    </submittedName>
</protein>
<keyword evidence="4" id="KW-1003">Cell membrane</keyword>
<dbReference type="InterPro" id="IPR037294">
    <property type="entry name" value="ABC_BtuC-like"/>
</dbReference>
<keyword evidence="10" id="KW-1185">Reference proteome</keyword>
<dbReference type="Proteomes" id="UP001445472">
    <property type="component" value="Unassembled WGS sequence"/>
</dbReference>
<dbReference type="Pfam" id="PF01032">
    <property type="entry name" value="FecCD"/>
    <property type="match status" value="1"/>
</dbReference>
<evidence type="ECO:0000313" key="9">
    <source>
        <dbReference type="EMBL" id="MER6616706.1"/>
    </source>
</evidence>
<feature type="transmembrane region" description="Helical" evidence="8">
    <location>
        <begin position="129"/>
        <end position="148"/>
    </location>
</feature>
<gene>
    <name evidence="9" type="ORF">ABT276_25695</name>
</gene>